<keyword evidence="1" id="KW-0687">Ribonucleoprotein</keyword>
<dbReference type="RefSeq" id="WP_209813009.1">
    <property type="nucleotide sequence ID" value="NZ_JAGGKT010000037.1"/>
</dbReference>
<dbReference type="Proteomes" id="UP001519343">
    <property type="component" value="Unassembled WGS sequence"/>
</dbReference>
<gene>
    <name evidence="1" type="ORF">J2Z37_005068</name>
</gene>
<proteinExistence type="predicted"/>
<organism evidence="1 2">
    <name type="scientific">Ammoniphilus resinae</name>
    <dbReference type="NCBI Taxonomy" id="861532"/>
    <lineage>
        <taxon>Bacteria</taxon>
        <taxon>Bacillati</taxon>
        <taxon>Bacillota</taxon>
        <taxon>Bacilli</taxon>
        <taxon>Bacillales</taxon>
        <taxon>Paenibacillaceae</taxon>
        <taxon>Aneurinibacillus group</taxon>
        <taxon>Ammoniphilus</taxon>
    </lineage>
</organism>
<comment type="caution">
    <text evidence="1">The sequence shown here is derived from an EMBL/GenBank/DDBJ whole genome shotgun (WGS) entry which is preliminary data.</text>
</comment>
<sequence length="56" mass="6316">MKSQFCIECGRELNEYISETLHICTICESAGNKRSYLLKKMPSTGKGARATFSARR</sequence>
<dbReference type="EMBL" id="JAGGKT010000037">
    <property type="protein sequence ID" value="MBP1935048.1"/>
    <property type="molecule type" value="Genomic_DNA"/>
</dbReference>
<keyword evidence="2" id="KW-1185">Reference proteome</keyword>
<evidence type="ECO:0000313" key="1">
    <source>
        <dbReference type="EMBL" id="MBP1935048.1"/>
    </source>
</evidence>
<dbReference type="GO" id="GO:0005840">
    <property type="term" value="C:ribosome"/>
    <property type="evidence" value="ECO:0007669"/>
    <property type="project" value="UniProtKB-KW"/>
</dbReference>
<reference evidence="1 2" key="1">
    <citation type="submission" date="2021-03" db="EMBL/GenBank/DDBJ databases">
        <title>Genomic Encyclopedia of Type Strains, Phase IV (KMG-IV): sequencing the most valuable type-strain genomes for metagenomic binning, comparative biology and taxonomic classification.</title>
        <authorList>
            <person name="Goeker M."/>
        </authorList>
    </citation>
    <scope>NUCLEOTIDE SEQUENCE [LARGE SCALE GENOMIC DNA]</scope>
    <source>
        <strain evidence="1 2">DSM 24738</strain>
    </source>
</reference>
<protein>
    <submittedName>
        <fullName evidence="1">Ribosomal protein L37AE/L43A</fullName>
    </submittedName>
</protein>
<accession>A0ABS4GXP2</accession>
<keyword evidence="1" id="KW-0689">Ribosomal protein</keyword>
<name>A0ABS4GXP2_9BACL</name>
<evidence type="ECO:0000313" key="2">
    <source>
        <dbReference type="Proteomes" id="UP001519343"/>
    </source>
</evidence>